<dbReference type="AlphaFoldDB" id="A0A1E5GIC7"/>
<dbReference type="OrthoDB" id="2339326at2"/>
<reference evidence="4" key="1">
    <citation type="submission" date="2016-09" db="EMBL/GenBank/DDBJ databases">
        <authorList>
            <person name="Gulvik C.A."/>
        </authorList>
    </citation>
    <scope>NUCLEOTIDE SEQUENCE [LARGE SCALE GENOMIC DNA]</scope>
    <source>
        <strain evidence="4">LMG 8895</strain>
    </source>
</reference>
<accession>A0A1E5GIC7</accession>
<feature type="region of interest" description="Disordered" evidence="1">
    <location>
        <begin position="49"/>
        <end position="68"/>
    </location>
</feature>
<sequence>MKRLTLTITAFLGIVLFFSGEMAHVHAETSRKSGAEIDLKRFKEEESIIRDPENPANKVDPGETPQTDGDLRIDFVPKLNFSTVKRTDEAAVYPINAQLFHDETSARGNFIQVSDYRDTSSGWTLQVRQEEQFKHVTKIGAELKGAVISFDQAWTNSTRDASLSPTVSKEVIHMSNIGDTYNLAQAQNEKGSGTWSIVFGASKENKNGRPNSLELRKDSSGNSIEDPIFKKPVYSNQAITLTVPKETEKETGAYSTVLTWILAELP</sequence>
<dbReference type="RefSeq" id="WP_069664140.1">
    <property type="nucleotide sequence ID" value="NZ_JBHUJJ010000001.1"/>
</dbReference>
<name>A0A1E5GIC7_9ENTE</name>
<organism evidence="3 4">
    <name type="scientific">Enterococcus termitis</name>
    <dbReference type="NCBI Taxonomy" id="332950"/>
    <lineage>
        <taxon>Bacteria</taxon>
        <taxon>Bacillati</taxon>
        <taxon>Bacillota</taxon>
        <taxon>Bacilli</taxon>
        <taxon>Lactobacillales</taxon>
        <taxon>Enterococcaceae</taxon>
        <taxon>Enterococcus</taxon>
    </lineage>
</organism>
<keyword evidence="4" id="KW-1185">Reference proteome</keyword>
<protein>
    <recommendedName>
        <fullName evidence="2">WxL domain-containing protein</fullName>
    </recommendedName>
</protein>
<dbReference type="EMBL" id="MIJY01000034">
    <property type="protein sequence ID" value="OEG12439.1"/>
    <property type="molecule type" value="Genomic_DNA"/>
</dbReference>
<dbReference type="InterPro" id="IPR027994">
    <property type="entry name" value="WxL_dom"/>
</dbReference>
<evidence type="ECO:0000256" key="1">
    <source>
        <dbReference type="SAM" id="MobiDB-lite"/>
    </source>
</evidence>
<evidence type="ECO:0000313" key="4">
    <source>
        <dbReference type="Proteomes" id="UP000095094"/>
    </source>
</evidence>
<proteinExistence type="predicted"/>
<dbReference type="Pfam" id="PF13731">
    <property type="entry name" value="WxL"/>
    <property type="match status" value="1"/>
</dbReference>
<dbReference type="Proteomes" id="UP000095094">
    <property type="component" value="Unassembled WGS sequence"/>
</dbReference>
<comment type="caution">
    <text evidence="3">The sequence shown here is derived from an EMBL/GenBank/DDBJ whole genome shotgun (WGS) entry which is preliminary data.</text>
</comment>
<evidence type="ECO:0000313" key="3">
    <source>
        <dbReference type="EMBL" id="OEG12439.1"/>
    </source>
</evidence>
<evidence type="ECO:0000259" key="2">
    <source>
        <dbReference type="Pfam" id="PF13731"/>
    </source>
</evidence>
<gene>
    <name evidence="3" type="ORF">BCR25_07825</name>
</gene>
<feature type="domain" description="WxL" evidence="2">
    <location>
        <begin position="30"/>
        <end position="266"/>
    </location>
</feature>